<accession>A0A0M3HVX0</accession>
<evidence type="ECO:0000313" key="1">
    <source>
        <dbReference type="Proteomes" id="UP000036681"/>
    </source>
</evidence>
<protein>
    <submittedName>
        <fullName evidence="2">Uncharacterized protein</fullName>
    </submittedName>
</protein>
<sequence>MIVNMGMRPTSPFVLSLLFFFSHQASWFHFHISQANLS</sequence>
<name>A0A0M3HVX0_ASCLU</name>
<reference evidence="2" key="1">
    <citation type="submission" date="2017-02" db="UniProtKB">
        <authorList>
            <consortium name="WormBaseParasite"/>
        </authorList>
    </citation>
    <scope>IDENTIFICATION</scope>
</reference>
<dbReference type="AlphaFoldDB" id="A0A0M3HVX0"/>
<evidence type="ECO:0000313" key="2">
    <source>
        <dbReference type="WBParaSite" id="ALUE_0000718301-mRNA-1"/>
    </source>
</evidence>
<proteinExistence type="predicted"/>
<organism evidence="1 2">
    <name type="scientific">Ascaris lumbricoides</name>
    <name type="common">Giant roundworm</name>
    <dbReference type="NCBI Taxonomy" id="6252"/>
    <lineage>
        <taxon>Eukaryota</taxon>
        <taxon>Metazoa</taxon>
        <taxon>Ecdysozoa</taxon>
        <taxon>Nematoda</taxon>
        <taxon>Chromadorea</taxon>
        <taxon>Rhabditida</taxon>
        <taxon>Spirurina</taxon>
        <taxon>Ascaridomorpha</taxon>
        <taxon>Ascaridoidea</taxon>
        <taxon>Ascarididae</taxon>
        <taxon>Ascaris</taxon>
    </lineage>
</organism>
<dbReference type="Proteomes" id="UP000036681">
    <property type="component" value="Unplaced"/>
</dbReference>
<keyword evidence="1" id="KW-1185">Reference proteome</keyword>
<dbReference type="WBParaSite" id="ALUE_0000718301-mRNA-1">
    <property type="protein sequence ID" value="ALUE_0000718301-mRNA-1"/>
    <property type="gene ID" value="ALUE_0000718301"/>
</dbReference>